<dbReference type="InterPro" id="IPR005467">
    <property type="entry name" value="His_kinase_dom"/>
</dbReference>
<feature type="transmembrane region" description="Helical" evidence="7">
    <location>
        <begin position="190"/>
        <end position="214"/>
    </location>
</feature>
<accession>A0A1P9WZY0</accession>
<dbReference type="InterPro" id="IPR036890">
    <property type="entry name" value="HATPase_C_sf"/>
</dbReference>
<proteinExistence type="predicted"/>
<keyword evidence="10" id="KW-1185">Reference proteome</keyword>
<organism evidence="9 10">
    <name type="scientific">Spirosoma montaniterrae</name>
    <dbReference type="NCBI Taxonomy" id="1178516"/>
    <lineage>
        <taxon>Bacteria</taxon>
        <taxon>Pseudomonadati</taxon>
        <taxon>Bacteroidota</taxon>
        <taxon>Cytophagia</taxon>
        <taxon>Cytophagales</taxon>
        <taxon>Cytophagaceae</taxon>
        <taxon>Spirosoma</taxon>
    </lineage>
</organism>
<evidence type="ECO:0000256" key="4">
    <source>
        <dbReference type="ARBA" id="ARBA00022679"/>
    </source>
</evidence>
<dbReference type="AlphaFoldDB" id="A0A1P9WZY0"/>
<dbReference type="Pfam" id="PF02518">
    <property type="entry name" value="HATPase_c"/>
    <property type="match status" value="1"/>
</dbReference>
<dbReference type="CDD" id="cd00082">
    <property type="entry name" value="HisKA"/>
    <property type="match status" value="1"/>
</dbReference>
<evidence type="ECO:0000259" key="8">
    <source>
        <dbReference type="PROSITE" id="PS50109"/>
    </source>
</evidence>
<dbReference type="STRING" id="1178516.AWR27_17375"/>
<dbReference type="SMART" id="SM00388">
    <property type="entry name" value="HisKA"/>
    <property type="match status" value="1"/>
</dbReference>
<dbReference type="Gene3D" id="3.30.565.10">
    <property type="entry name" value="Histidine kinase-like ATPase, C-terminal domain"/>
    <property type="match status" value="1"/>
</dbReference>
<dbReference type="SUPFAM" id="SSF47384">
    <property type="entry name" value="Homodimeric domain of signal transducing histidine kinase"/>
    <property type="match status" value="1"/>
</dbReference>
<feature type="transmembrane region" description="Helical" evidence="7">
    <location>
        <begin position="130"/>
        <end position="152"/>
    </location>
</feature>
<dbReference type="Proteomes" id="UP000187941">
    <property type="component" value="Chromosome"/>
</dbReference>
<dbReference type="PRINTS" id="PR00344">
    <property type="entry name" value="BCTRLSENSOR"/>
</dbReference>
<feature type="transmembrane region" description="Helical" evidence="7">
    <location>
        <begin position="12"/>
        <end position="36"/>
    </location>
</feature>
<keyword evidence="5" id="KW-0418">Kinase</keyword>
<dbReference type="InterPro" id="IPR003594">
    <property type="entry name" value="HATPase_dom"/>
</dbReference>
<dbReference type="Gene3D" id="1.10.287.130">
    <property type="match status" value="1"/>
</dbReference>
<dbReference type="Pfam" id="PF00512">
    <property type="entry name" value="HisKA"/>
    <property type="match status" value="1"/>
</dbReference>
<evidence type="ECO:0000256" key="3">
    <source>
        <dbReference type="ARBA" id="ARBA00022553"/>
    </source>
</evidence>
<dbReference type="OrthoDB" id="9810447at2"/>
<dbReference type="InterPro" id="IPR050736">
    <property type="entry name" value="Sensor_HK_Regulatory"/>
</dbReference>
<keyword evidence="6" id="KW-0902">Two-component regulatory system</keyword>
<gene>
    <name evidence="9" type="ORF">AWR27_17375</name>
</gene>
<evidence type="ECO:0000313" key="9">
    <source>
        <dbReference type="EMBL" id="AQG80937.1"/>
    </source>
</evidence>
<dbReference type="EMBL" id="CP014263">
    <property type="protein sequence ID" value="AQG80937.1"/>
    <property type="molecule type" value="Genomic_DNA"/>
</dbReference>
<sequence length="496" mass="55528">MLAQVTSHPDILLSQFSTFMLGFIWCIFILLLFYSFPYRHDAVYLWATLTVLGFTGAASYLWYCVNTNASHYSSWAELFKHCCEQTAFVGFLGMIYSRYYSLRSRRFYVMFVFACLLFPVSVYMCLSLSIHWVIVNCLMRIVIAVDILLLLSPLAYKGVPGTRIWVITCCFVVINIVGYIYKIIDMNTYVSVFMSVDIGAFLLSAPIMTIMYHLSIYTRQNRQQLEQKRAEAASLIAEREQLLLRQNARLEEEVCLRTAELIAANKTKDRLFSIISHDFRSPIATLKGSLNLLQRDILSPADFVKLTQNLASSTDRLYNNLDTMLQWALSQLGEITTRPTIVNAHELADEAIDIMQDAANRKGISLLNSVKCDMLIKADEYQLITIFRNLLDNAIKFTPVKGRVEVGGYPDATWGLVFVRDTGVGTAPTTIGELLNSGISTVGTAGEKGLGLGLRLCNELLSKNGGYLSIHSELGAGTTIECRLPLGIMSSSIDAL</sequence>
<dbReference type="PANTHER" id="PTHR43711">
    <property type="entry name" value="TWO-COMPONENT HISTIDINE KINASE"/>
    <property type="match status" value="1"/>
</dbReference>
<keyword evidence="7" id="KW-1133">Transmembrane helix</keyword>
<dbReference type="KEGG" id="smon:AWR27_17375"/>
<dbReference type="SMART" id="SM00387">
    <property type="entry name" value="HATPase_c"/>
    <property type="match status" value="1"/>
</dbReference>
<evidence type="ECO:0000313" key="10">
    <source>
        <dbReference type="Proteomes" id="UP000187941"/>
    </source>
</evidence>
<evidence type="ECO:0000256" key="5">
    <source>
        <dbReference type="ARBA" id="ARBA00022777"/>
    </source>
</evidence>
<feature type="transmembrane region" description="Helical" evidence="7">
    <location>
        <begin position="43"/>
        <end position="63"/>
    </location>
</feature>
<evidence type="ECO:0000256" key="7">
    <source>
        <dbReference type="SAM" id="Phobius"/>
    </source>
</evidence>
<reference evidence="9 10" key="1">
    <citation type="submission" date="2016-01" db="EMBL/GenBank/DDBJ databases">
        <authorList>
            <person name="Oliw E.H."/>
        </authorList>
    </citation>
    <scope>NUCLEOTIDE SEQUENCE [LARGE SCALE GENOMIC DNA]</scope>
    <source>
        <strain evidence="9 10">DY10</strain>
    </source>
</reference>
<dbReference type="PANTHER" id="PTHR43711:SF26">
    <property type="entry name" value="SENSOR HISTIDINE KINASE RCSC"/>
    <property type="match status" value="1"/>
</dbReference>
<protein>
    <recommendedName>
        <fullName evidence="2">histidine kinase</fullName>
        <ecNumber evidence="2">2.7.13.3</ecNumber>
    </recommendedName>
</protein>
<dbReference type="GO" id="GO:0000155">
    <property type="term" value="F:phosphorelay sensor kinase activity"/>
    <property type="evidence" value="ECO:0007669"/>
    <property type="project" value="InterPro"/>
</dbReference>
<dbReference type="InterPro" id="IPR036097">
    <property type="entry name" value="HisK_dim/P_sf"/>
</dbReference>
<dbReference type="PROSITE" id="PS50109">
    <property type="entry name" value="HIS_KIN"/>
    <property type="match status" value="1"/>
</dbReference>
<name>A0A1P9WZY0_9BACT</name>
<evidence type="ECO:0000256" key="2">
    <source>
        <dbReference type="ARBA" id="ARBA00012438"/>
    </source>
</evidence>
<evidence type="ECO:0000256" key="6">
    <source>
        <dbReference type="ARBA" id="ARBA00023012"/>
    </source>
</evidence>
<dbReference type="SUPFAM" id="SSF55874">
    <property type="entry name" value="ATPase domain of HSP90 chaperone/DNA topoisomerase II/histidine kinase"/>
    <property type="match status" value="1"/>
</dbReference>
<feature type="transmembrane region" description="Helical" evidence="7">
    <location>
        <begin position="107"/>
        <end position="124"/>
    </location>
</feature>
<keyword evidence="7" id="KW-0812">Transmembrane</keyword>
<keyword evidence="7" id="KW-0472">Membrane</keyword>
<keyword evidence="4" id="KW-0808">Transferase</keyword>
<dbReference type="EC" id="2.7.13.3" evidence="2"/>
<comment type="catalytic activity">
    <reaction evidence="1">
        <text>ATP + protein L-histidine = ADP + protein N-phospho-L-histidine.</text>
        <dbReference type="EC" id="2.7.13.3"/>
    </reaction>
</comment>
<feature type="transmembrane region" description="Helical" evidence="7">
    <location>
        <begin position="164"/>
        <end position="184"/>
    </location>
</feature>
<dbReference type="InterPro" id="IPR003661">
    <property type="entry name" value="HisK_dim/P_dom"/>
</dbReference>
<keyword evidence="3" id="KW-0597">Phosphoprotein</keyword>
<dbReference type="InterPro" id="IPR004358">
    <property type="entry name" value="Sig_transdc_His_kin-like_C"/>
</dbReference>
<evidence type="ECO:0000256" key="1">
    <source>
        <dbReference type="ARBA" id="ARBA00000085"/>
    </source>
</evidence>
<feature type="domain" description="Histidine kinase" evidence="8">
    <location>
        <begin position="274"/>
        <end position="488"/>
    </location>
</feature>